<dbReference type="PANTHER" id="PTHR35802">
    <property type="entry name" value="PROTEASE SYNTHASE AND SPORULATION PROTEIN PAI 2"/>
    <property type="match status" value="1"/>
</dbReference>
<gene>
    <name evidence="1" type="ORF">B193_1102</name>
</gene>
<dbReference type="Gene3D" id="2.30.110.10">
    <property type="entry name" value="Electron Transport, Fmn-binding Protein, Chain A"/>
    <property type="match status" value="1"/>
</dbReference>
<protein>
    <submittedName>
        <fullName evidence="1">Transcriptional regulator</fullName>
    </submittedName>
</protein>
<evidence type="ECO:0000313" key="2">
    <source>
        <dbReference type="Proteomes" id="UP000006272"/>
    </source>
</evidence>
<dbReference type="EMBL" id="ALAO01000088">
    <property type="protein sequence ID" value="EKO40179.1"/>
    <property type="molecule type" value="Genomic_DNA"/>
</dbReference>
<dbReference type="PATRIC" id="fig|1206767.3.peg.1071"/>
<evidence type="ECO:0000313" key="1">
    <source>
        <dbReference type="EMBL" id="EKO40179.1"/>
    </source>
</evidence>
<dbReference type="PIRSF" id="PIRSF010372">
    <property type="entry name" value="PaiB"/>
    <property type="match status" value="1"/>
</dbReference>
<sequence length="206" mass="22663">MYLPDVFREERLDVLHNLIRDYPLATLVTTGPQGLDANPIPFFLAEAGDKGTLRAHLARSNPQVADLRAGCDALVIFSGPQAYVTPSWYPSKAEHGKVAPTWNYATVQVRGAPRIIDDSQWLVTLLKDFTDHEEQARPHPWQVADAPDDYLAAALRALVGLEIPIDTLVGKWKVSQNRSATDRRGVARGLEEDRDAAMAALVAATL</sequence>
<name>K6GGF0_9BACT</name>
<organism evidence="1 2">
    <name type="scientific">Solidesulfovibrio magneticus str. Maddingley MBC34</name>
    <dbReference type="NCBI Taxonomy" id="1206767"/>
    <lineage>
        <taxon>Bacteria</taxon>
        <taxon>Pseudomonadati</taxon>
        <taxon>Thermodesulfobacteriota</taxon>
        <taxon>Desulfovibrionia</taxon>
        <taxon>Desulfovibrionales</taxon>
        <taxon>Desulfovibrionaceae</taxon>
        <taxon>Solidesulfovibrio</taxon>
    </lineage>
</organism>
<reference evidence="1 2" key="1">
    <citation type="submission" date="2012-07" db="EMBL/GenBank/DDBJ databases">
        <title>Draft genome sequence of Desulfovibrio magneticus str. Maddingley MBC34 obtained from a metagenomic sequence of a methanogenic enrichment isolated from coal-seam formation water in Victoria, Australia.</title>
        <authorList>
            <person name="Greenfield P."/>
            <person name="Hendry P."/>
            <person name="Li D."/>
            <person name="Rosewarne C.P."/>
            <person name="Tran-Dinh N."/>
            <person name="Elbourne L.D.H."/>
            <person name="Paulsen I.T."/>
            <person name="Midgley D.J."/>
        </authorList>
    </citation>
    <scope>NUCLEOTIDE SEQUENCE [LARGE SCALE GENOMIC DNA]</scope>
    <source>
        <strain evidence="2">Maddingley MBC34</strain>
    </source>
</reference>
<dbReference type="PANTHER" id="PTHR35802:SF1">
    <property type="entry name" value="PROTEASE SYNTHASE AND SPORULATION PROTEIN PAI 2"/>
    <property type="match status" value="1"/>
</dbReference>
<dbReference type="Pfam" id="PF04299">
    <property type="entry name" value="FMN_bind_2"/>
    <property type="match status" value="1"/>
</dbReference>
<proteinExistence type="predicted"/>
<dbReference type="InterPro" id="IPR007396">
    <property type="entry name" value="TR_PAI2-type"/>
</dbReference>
<comment type="caution">
    <text evidence="1">The sequence shown here is derived from an EMBL/GenBank/DDBJ whole genome shotgun (WGS) entry which is preliminary data.</text>
</comment>
<dbReference type="InterPro" id="IPR012349">
    <property type="entry name" value="Split_barrel_FMN-bd"/>
</dbReference>
<dbReference type="Proteomes" id="UP000006272">
    <property type="component" value="Unassembled WGS sequence"/>
</dbReference>
<dbReference type="AlphaFoldDB" id="K6GGF0"/>
<dbReference type="SUPFAM" id="SSF50475">
    <property type="entry name" value="FMN-binding split barrel"/>
    <property type="match status" value="1"/>
</dbReference>
<accession>K6GGF0</accession>